<dbReference type="EMBL" id="HG966617">
    <property type="protein sequence ID" value="CDO59707.1"/>
    <property type="molecule type" value="Genomic_DNA"/>
</dbReference>
<evidence type="ECO:0000259" key="1">
    <source>
        <dbReference type="Pfam" id="PF13417"/>
    </source>
</evidence>
<reference evidence="2 3" key="1">
    <citation type="journal article" date="2014" name="Front. Genet.">
        <title>Genome and metabolic network of "Candidatus Phaeomarinobacter ectocarpi" Ec32, a new candidate genus of Alphaproteobacteria frequently associated with brown algae.</title>
        <authorList>
            <person name="Dittami S.M."/>
            <person name="Barbeyron T."/>
            <person name="Boyen C."/>
            <person name="Cambefort J."/>
            <person name="Collet G."/>
            <person name="Delage L."/>
            <person name="Gobet A."/>
            <person name="Groisillier A."/>
            <person name="Leblanc C."/>
            <person name="Michel G."/>
            <person name="Scornet D."/>
            <person name="Siegel A."/>
            <person name="Tapia J.E."/>
            <person name="Tonon T."/>
        </authorList>
    </citation>
    <scope>NUCLEOTIDE SEQUENCE [LARGE SCALE GENOMIC DNA]</scope>
    <source>
        <strain evidence="2 3">Ec32</strain>
    </source>
</reference>
<evidence type="ECO:0000313" key="3">
    <source>
        <dbReference type="Proteomes" id="UP000032160"/>
    </source>
</evidence>
<dbReference type="Gene3D" id="1.20.1050.10">
    <property type="match status" value="2"/>
</dbReference>
<feature type="domain" description="GST N-terminal" evidence="1">
    <location>
        <begin position="4"/>
        <end position="74"/>
    </location>
</feature>
<dbReference type="PANTHER" id="PTHR12289">
    <property type="entry name" value="METAXIN RELATED"/>
    <property type="match status" value="1"/>
</dbReference>
<sequence length="361" mass="41330">MHVYGCKISYYTGKVETYLRYRSIPYDYSPTVGNERKLIEGAGVVQMPVVQHTDGRWMTDSTPIIAALEAEQDQTTIYPDDPALRFAALLIDDYADEWLWRPAMHYRWSYAADRRYAAHSLYEDLIKGTRRLPAIFARRFLTRRQLGNFVLGDGVTEQTWDHVEGAYFNALDLLQAIFEKRPFILGETPTIADFGMMAPMLRHFSQDPTPAEIMRTRAPAVYEWVARMWNTKAQPGDTGIISEIDEPLAALLVEASETHLAQLRQNADAVTQGLARYDQTIQGCDYKQVPSSRYRVWCLEELRREWTELAADAQENLKRFLPSEASILWEEASFAPSNYDPERQAPFNKAINVFGKGLPPS</sequence>
<dbReference type="InterPro" id="IPR050931">
    <property type="entry name" value="Mito_Protein_Transport_Metaxin"/>
</dbReference>
<dbReference type="InterPro" id="IPR036282">
    <property type="entry name" value="Glutathione-S-Trfase_C_sf"/>
</dbReference>
<dbReference type="SUPFAM" id="SSF52833">
    <property type="entry name" value="Thioredoxin-like"/>
    <property type="match status" value="1"/>
</dbReference>
<dbReference type="STRING" id="1458461.BN1012_Phect1493"/>
<dbReference type="HOGENOM" id="CLU_045103_0_0_5"/>
<dbReference type="AlphaFoldDB" id="X5MD00"/>
<proteinExistence type="predicted"/>
<accession>X5MD00</accession>
<dbReference type="SUPFAM" id="SSF47616">
    <property type="entry name" value="GST C-terminal domain-like"/>
    <property type="match status" value="1"/>
</dbReference>
<dbReference type="CDD" id="cd00299">
    <property type="entry name" value="GST_C_family"/>
    <property type="match status" value="1"/>
</dbReference>
<gene>
    <name evidence="2" type="ORF">BN1012_Phect1493</name>
</gene>
<dbReference type="KEGG" id="pect:BN1012_Phect1493"/>
<keyword evidence="2" id="KW-0808">Transferase</keyword>
<dbReference type="InterPro" id="IPR036249">
    <property type="entry name" value="Thioredoxin-like_sf"/>
</dbReference>
<keyword evidence="3" id="KW-1185">Reference proteome</keyword>
<dbReference type="Pfam" id="PF13410">
    <property type="entry name" value="GST_C_2"/>
    <property type="match status" value="1"/>
</dbReference>
<dbReference type="PATRIC" id="fig|1458461.3.peg.1492"/>
<evidence type="ECO:0000313" key="2">
    <source>
        <dbReference type="EMBL" id="CDO59707.1"/>
    </source>
</evidence>
<dbReference type="Proteomes" id="UP000032160">
    <property type="component" value="Chromosome I"/>
</dbReference>
<dbReference type="GO" id="GO:0005737">
    <property type="term" value="C:cytoplasm"/>
    <property type="evidence" value="ECO:0007669"/>
    <property type="project" value="TreeGrafter"/>
</dbReference>
<protein>
    <submittedName>
        <fullName evidence="2">Glutathione S-transferase</fullName>
    </submittedName>
</protein>
<dbReference type="GO" id="GO:0016740">
    <property type="term" value="F:transferase activity"/>
    <property type="evidence" value="ECO:0007669"/>
    <property type="project" value="UniProtKB-KW"/>
</dbReference>
<organism evidence="2 3">
    <name type="scientific">Candidatus Phaeomarinibacter ectocarpi</name>
    <dbReference type="NCBI Taxonomy" id="1458461"/>
    <lineage>
        <taxon>Bacteria</taxon>
        <taxon>Pseudomonadati</taxon>
        <taxon>Pseudomonadota</taxon>
        <taxon>Alphaproteobacteria</taxon>
        <taxon>Hyphomicrobiales</taxon>
        <taxon>Parvibaculaceae</taxon>
        <taxon>Candidatus Phaeomarinibacter</taxon>
    </lineage>
</organism>
<name>X5MD00_9HYPH</name>
<dbReference type="PANTHER" id="PTHR12289:SF67">
    <property type="match status" value="1"/>
</dbReference>
<dbReference type="OrthoDB" id="508035at2"/>
<dbReference type="RefSeq" id="WP_052535477.1">
    <property type="nucleotide sequence ID" value="NZ_HG966617.1"/>
</dbReference>
<dbReference type="Gene3D" id="3.40.30.10">
    <property type="entry name" value="Glutaredoxin"/>
    <property type="match status" value="1"/>
</dbReference>
<dbReference type="Pfam" id="PF13417">
    <property type="entry name" value="GST_N_3"/>
    <property type="match status" value="1"/>
</dbReference>
<dbReference type="InterPro" id="IPR004045">
    <property type="entry name" value="Glutathione_S-Trfase_N"/>
</dbReference>